<comment type="caution">
    <text evidence="8">The sequence shown here is derived from an EMBL/GenBank/DDBJ whole genome shotgun (WGS) entry which is preliminary data.</text>
</comment>
<accession>A0A7X6D3A8</accession>
<comment type="similarity">
    <text evidence="1 7">Belongs to the cytochrome P450 family.</text>
</comment>
<proteinExistence type="inferred from homology"/>
<dbReference type="PROSITE" id="PS00086">
    <property type="entry name" value="CYTOCHROME_P450"/>
    <property type="match status" value="1"/>
</dbReference>
<dbReference type="PRINTS" id="PR00359">
    <property type="entry name" value="BP450"/>
</dbReference>
<evidence type="ECO:0000313" key="9">
    <source>
        <dbReference type="Proteomes" id="UP000578686"/>
    </source>
</evidence>
<dbReference type="Pfam" id="PF00067">
    <property type="entry name" value="p450"/>
    <property type="match status" value="1"/>
</dbReference>
<evidence type="ECO:0000256" key="5">
    <source>
        <dbReference type="ARBA" id="ARBA00023004"/>
    </source>
</evidence>
<dbReference type="CDD" id="cd11029">
    <property type="entry name" value="CYP107-like"/>
    <property type="match status" value="1"/>
</dbReference>
<evidence type="ECO:0000256" key="1">
    <source>
        <dbReference type="ARBA" id="ARBA00010617"/>
    </source>
</evidence>
<dbReference type="GO" id="GO:0004497">
    <property type="term" value="F:monooxygenase activity"/>
    <property type="evidence" value="ECO:0007669"/>
    <property type="project" value="UniProtKB-KW"/>
</dbReference>
<evidence type="ECO:0000256" key="2">
    <source>
        <dbReference type="ARBA" id="ARBA00022617"/>
    </source>
</evidence>
<gene>
    <name evidence="8" type="ORF">HCN56_17940</name>
</gene>
<evidence type="ECO:0000256" key="7">
    <source>
        <dbReference type="RuleBase" id="RU000461"/>
    </source>
</evidence>
<dbReference type="PRINTS" id="PR00385">
    <property type="entry name" value="P450"/>
</dbReference>
<dbReference type="InterPro" id="IPR017972">
    <property type="entry name" value="Cyt_P450_CS"/>
</dbReference>
<keyword evidence="3 7" id="KW-0479">Metal-binding</keyword>
<dbReference type="Proteomes" id="UP000578686">
    <property type="component" value="Unassembled WGS sequence"/>
</dbReference>
<dbReference type="FunFam" id="1.10.630.10:FF:000018">
    <property type="entry name" value="Cytochrome P450 monooxygenase"/>
    <property type="match status" value="1"/>
</dbReference>
<dbReference type="RefSeq" id="WP_167972387.1">
    <property type="nucleotide sequence ID" value="NZ_BHZG01000054.1"/>
</dbReference>
<keyword evidence="2 7" id="KW-0349">Heme</keyword>
<keyword evidence="5 7" id="KW-0408">Iron</keyword>
<name>A0A7X6D3A8_9ACTN</name>
<keyword evidence="9" id="KW-1185">Reference proteome</keyword>
<sequence length="422" mass="45836">MTAQASQGSGPYPLDGSGSDIHGEATALRQLGPAVRVLLPGDIPAWSVTDPGLIRRLLAHKEVSKDAHQHWPAYREGRIPEDWPLRIWVDVRNALAAFGTEHTRLRKPLAAAFTARRVRALEPQIQQMTDDLLDELRPDVADGTVDLRDQFAWRLPLLVVNALLGVPESLHDEFRDAVGTLFATDLSPEEAAAGGVETYRLLNELIEIKTATPGDDVTSAIIAAHAEGSLDAQELRDSLLLLIGAGHETTVNLIDHGITNLLLHPEQREKAVSGEVSWDAVVEETLRHQAPIASIILRFAVKDLTDEVTGIRFEQGDAIVINYAAAGRDPAVHGESADEFDVSRAAAREHLAFGHGVHYCVGAPLARIEGRVALSTLFSRHPELALAVEPEELQPLPSLISNGHQRLPVHLDRAAARRTSAA</sequence>
<dbReference type="InterPro" id="IPR002397">
    <property type="entry name" value="Cyt_P450_B"/>
</dbReference>
<dbReference type="SUPFAM" id="SSF48264">
    <property type="entry name" value="Cytochrome P450"/>
    <property type="match status" value="1"/>
</dbReference>
<organism evidence="8 9">
    <name type="scientific">Streptomyces lonarensis</name>
    <dbReference type="NCBI Taxonomy" id="700599"/>
    <lineage>
        <taxon>Bacteria</taxon>
        <taxon>Bacillati</taxon>
        <taxon>Actinomycetota</taxon>
        <taxon>Actinomycetes</taxon>
        <taxon>Kitasatosporales</taxon>
        <taxon>Streptomycetaceae</taxon>
        <taxon>Streptomyces</taxon>
    </lineage>
</organism>
<dbReference type="GO" id="GO:0005506">
    <property type="term" value="F:iron ion binding"/>
    <property type="evidence" value="ECO:0007669"/>
    <property type="project" value="InterPro"/>
</dbReference>
<dbReference type="GO" id="GO:0016705">
    <property type="term" value="F:oxidoreductase activity, acting on paired donors, with incorporation or reduction of molecular oxygen"/>
    <property type="evidence" value="ECO:0007669"/>
    <property type="project" value="InterPro"/>
</dbReference>
<evidence type="ECO:0000256" key="6">
    <source>
        <dbReference type="ARBA" id="ARBA00023033"/>
    </source>
</evidence>
<dbReference type="GO" id="GO:0020037">
    <property type="term" value="F:heme binding"/>
    <property type="evidence" value="ECO:0007669"/>
    <property type="project" value="InterPro"/>
</dbReference>
<dbReference type="InterPro" id="IPR036396">
    <property type="entry name" value="Cyt_P450_sf"/>
</dbReference>
<evidence type="ECO:0000313" key="8">
    <source>
        <dbReference type="EMBL" id="NJQ07416.1"/>
    </source>
</evidence>
<dbReference type="PANTHER" id="PTHR46696">
    <property type="entry name" value="P450, PUTATIVE (EUROFUNG)-RELATED"/>
    <property type="match status" value="1"/>
</dbReference>
<dbReference type="AlphaFoldDB" id="A0A7X6D3A8"/>
<evidence type="ECO:0000256" key="4">
    <source>
        <dbReference type="ARBA" id="ARBA00023002"/>
    </source>
</evidence>
<dbReference type="InterPro" id="IPR001128">
    <property type="entry name" value="Cyt_P450"/>
</dbReference>
<dbReference type="Gene3D" id="1.10.630.10">
    <property type="entry name" value="Cytochrome P450"/>
    <property type="match status" value="1"/>
</dbReference>
<reference evidence="8 9" key="1">
    <citation type="submission" date="2020-03" db="EMBL/GenBank/DDBJ databases">
        <title>Draft genome of Streptomyces sp. ventii, isolated from the Axial Seamount in the Pacific Ocean, and resequencing of the two type strains Streptomyces lonarensis strain NCL 716 and Streptomyces bohaiensis strain 11A07.</title>
        <authorList>
            <person name="Loughran R.M."/>
            <person name="Pfannmuller K.M."/>
            <person name="Wasson B.J."/>
            <person name="Deadmond M.C."/>
            <person name="Paddock B.E."/>
            <person name="Koyack M.J."/>
            <person name="Gallegos D.A."/>
            <person name="Mitchell E.A."/>
            <person name="Ushijima B."/>
            <person name="Saw J.H."/>
            <person name="Mcphail K.L."/>
            <person name="Videau P."/>
        </authorList>
    </citation>
    <scope>NUCLEOTIDE SEQUENCE [LARGE SCALE GENOMIC DNA]</scope>
    <source>
        <strain evidence="8 9">NCL716</strain>
    </source>
</reference>
<keyword evidence="4 7" id="KW-0560">Oxidoreductase</keyword>
<protein>
    <submittedName>
        <fullName evidence="8">Cytochrome P450</fullName>
    </submittedName>
</protein>
<dbReference type="EMBL" id="JAAVJD010000158">
    <property type="protein sequence ID" value="NJQ07416.1"/>
    <property type="molecule type" value="Genomic_DNA"/>
</dbReference>
<dbReference type="PANTHER" id="PTHR46696:SF1">
    <property type="entry name" value="CYTOCHROME P450 YJIB-RELATED"/>
    <property type="match status" value="1"/>
</dbReference>
<evidence type="ECO:0000256" key="3">
    <source>
        <dbReference type="ARBA" id="ARBA00022723"/>
    </source>
</evidence>
<keyword evidence="6 7" id="KW-0503">Monooxygenase</keyword>